<reference evidence="2" key="1">
    <citation type="journal article" date="2010" name="Science">
        <title>Signatures of adaptation to obligate biotrophy in the Hyaloperonospora arabidopsidis genome.</title>
        <authorList>
            <person name="Baxter L."/>
            <person name="Tripathy S."/>
            <person name="Ishaque N."/>
            <person name="Boot N."/>
            <person name="Cabral A."/>
            <person name="Kemen E."/>
            <person name="Thines M."/>
            <person name="Ah-Fong A."/>
            <person name="Anderson R."/>
            <person name="Badejoko W."/>
            <person name="Bittner-Eddy P."/>
            <person name="Boore J.L."/>
            <person name="Chibucos M.C."/>
            <person name="Coates M."/>
            <person name="Dehal P."/>
            <person name="Delehaunty K."/>
            <person name="Dong S."/>
            <person name="Downton P."/>
            <person name="Dumas B."/>
            <person name="Fabro G."/>
            <person name="Fronick C."/>
            <person name="Fuerstenberg S.I."/>
            <person name="Fulton L."/>
            <person name="Gaulin E."/>
            <person name="Govers F."/>
            <person name="Hughes L."/>
            <person name="Humphray S."/>
            <person name="Jiang R.H."/>
            <person name="Judelson H."/>
            <person name="Kamoun S."/>
            <person name="Kyung K."/>
            <person name="Meijer H."/>
            <person name="Minx P."/>
            <person name="Morris P."/>
            <person name="Nelson J."/>
            <person name="Phuntumart V."/>
            <person name="Qutob D."/>
            <person name="Rehmany A."/>
            <person name="Rougon-Cardoso A."/>
            <person name="Ryden P."/>
            <person name="Torto-Alalibo T."/>
            <person name="Studholme D."/>
            <person name="Wang Y."/>
            <person name="Win J."/>
            <person name="Wood J."/>
            <person name="Clifton S.W."/>
            <person name="Rogers J."/>
            <person name="Van den Ackerveken G."/>
            <person name="Jones J.D."/>
            <person name="McDowell J.M."/>
            <person name="Beynon J."/>
            <person name="Tyler B.M."/>
        </authorList>
    </citation>
    <scope>NUCLEOTIDE SEQUENCE [LARGE SCALE GENOMIC DNA]</scope>
    <source>
        <strain evidence="2">Emoy2</strain>
    </source>
</reference>
<dbReference type="HOGENOM" id="CLU_2594926_0_0_1"/>
<name>M4BL59_HYAAE</name>
<reference evidence="1" key="2">
    <citation type="submission" date="2015-06" db="UniProtKB">
        <authorList>
            <consortium name="EnsemblProtists"/>
        </authorList>
    </citation>
    <scope>IDENTIFICATION</scope>
    <source>
        <strain evidence="1">Emoy2</strain>
    </source>
</reference>
<evidence type="ECO:0000313" key="2">
    <source>
        <dbReference type="Proteomes" id="UP000011713"/>
    </source>
</evidence>
<dbReference type="EMBL" id="JH598368">
    <property type="status" value="NOT_ANNOTATED_CDS"/>
    <property type="molecule type" value="Genomic_DNA"/>
</dbReference>
<dbReference type="EnsemblProtists" id="HpaT807144">
    <property type="protein sequence ID" value="HpaP807144"/>
    <property type="gene ID" value="HpaG807144"/>
</dbReference>
<accession>M4BL59</accession>
<dbReference type="Proteomes" id="UP000011713">
    <property type="component" value="Unassembled WGS sequence"/>
</dbReference>
<sequence>MDIVVVYRHLEAVDPFNDLVAIHALELLEQRESVDAKEGQDHALRVLRRVRSWQRAQVGEEVLGVQLPFERRRRRHRVKC</sequence>
<evidence type="ECO:0000313" key="1">
    <source>
        <dbReference type="EnsemblProtists" id="HpaP807144"/>
    </source>
</evidence>
<dbReference type="VEuPathDB" id="FungiDB:HpaG807144"/>
<organism evidence="1 2">
    <name type="scientific">Hyaloperonospora arabidopsidis (strain Emoy2)</name>
    <name type="common">Downy mildew agent</name>
    <name type="synonym">Peronospora arabidopsidis</name>
    <dbReference type="NCBI Taxonomy" id="559515"/>
    <lineage>
        <taxon>Eukaryota</taxon>
        <taxon>Sar</taxon>
        <taxon>Stramenopiles</taxon>
        <taxon>Oomycota</taxon>
        <taxon>Peronosporomycetes</taxon>
        <taxon>Peronosporales</taxon>
        <taxon>Peronosporaceae</taxon>
        <taxon>Hyaloperonospora</taxon>
    </lineage>
</organism>
<dbReference type="AlphaFoldDB" id="M4BL59"/>
<keyword evidence="2" id="KW-1185">Reference proteome</keyword>
<proteinExistence type="predicted"/>
<dbReference type="InParanoid" id="M4BL59"/>
<protein>
    <submittedName>
        <fullName evidence="1">Uncharacterized protein</fullName>
    </submittedName>
</protein>